<keyword evidence="1" id="KW-0472">Membrane</keyword>
<gene>
    <name evidence="2" type="ORF">PSM36_0450</name>
</gene>
<protein>
    <submittedName>
        <fullName evidence="2">Putative membrane protein</fullName>
    </submittedName>
</protein>
<keyword evidence="1" id="KW-0812">Transmembrane</keyword>
<proteinExistence type="predicted"/>
<reference evidence="2 3" key="1">
    <citation type="submission" date="2016-08" db="EMBL/GenBank/DDBJ databases">
        <authorList>
            <person name="Seilhamer J.J."/>
        </authorList>
    </citation>
    <scope>NUCLEOTIDE SEQUENCE [LARGE SCALE GENOMIC DNA]</scope>
    <source>
        <strain evidence="2">M3/6</strain>
    </source>
</reference>
<organism evidence="2 3">
    <name type="scientific">Proteiniphilum saccharofermentans</name>
    <dbReference type="NCBI Taxonomy" id="1642647"/>
    <lineage>
        <taxon>Bacteria</taxon>
        <taxon>Pseudomonadati</taxon>
        <taxon>Bacteroidota</taxon>
        <taxon>Bacteroidia</taxon>
        <taxon>Bacteroidales</taxon>
        <taxon>Dysgonomonadaceae</taxon>
        <taxon>Proteiniphilum</taxon>
    </lineage>
</organism>
<evidence type="ECO:0000313" key="3">
    <source>
        <dbReference type="Proteomes" id="UP000187464"/>
    </source>
</evidence>
<dbReference type="AlphaFoldDB" id="A0A1R3SWE5"/>
<keyword evidence="1" id="KW-1133">Transmembrane helix</keyword>
<accession>A0A1R3SWE5</accession>
<dbReference type="KEGG" id="psac:PSM36_0450"/>
<dbReference type="EMBL" id="LT605205">
    <property type="protein sequence ID" value="SCD19280.1"/>
    <property type="molecule type" value="Genomic_DNA"/>
</dbReference>
<sequence>MSHSFPVPLTYIFPFILIFAIHHFSNYGMESIFTRLQHFINKFTS</sequence>
<feature type="transmembrane region" description="Helical" evidence="1">
    <location>
        <begin position="6"/>
        <end position="25"/>
    </location>
</feature>
<evidence type="ECO:0000313" key="2">
    <source>
        <dbReference type="EMBL" id="SCD19280.1"/>
    </source>
</evidence>
<keyword evidence="3" id="KW-1185">Reference proteome</keyword>
<dbReference type="Proteomes" id="UP000187464">
    <property type="component" value="Chromosome I"/>
</dbReference>
<evidence type="ECO:0000256" key="1">
    <source>
        <dbReference type="SAM" id="Phobius"/>
    </source>
</evidence>
<name>A0A1R3SWE5_9BACT</name>